<feature type="transmembrane region" description="Helical" evidence="8">
    <location>
        <begin position="623"/>
        <end position="648"/>
    </location>
</feature>
<feature type="transmembrane region" description="Helical" evidence="8">
    <location>
        <begin position="400"/>
        <end position="422"/>
    </location>
</feature>
<keyword evidence="6 8" id="KW-0472">Membrane</keyword>
<evidence type="ECO:0000259" key="9">
    <source>
        <dbReference type="Pfam" id="PF01773"/>
    </source>
</evidence>
<feature type="transmembrane region" description="Helical" evidence="8">
    <location>
        <begin position="244"/>
        <end position="262"/>
    </location>
</feature>
<feature type="region of interest" description="Disordered" evidence="7">
    <location>
        <begin position="75"/>
        <end position="98"/>
    </location>
</feature>
<name>A0AAE1DU47_9GAST</name>
<evidence type="ECO:0000256" key="6">
    <source>
        <dbReference type="ARBA" id="ARBA00023136"/>
    </source>
</evidence>
<dbReference type="Pfam" id="PF07662">
    <property type="entry name" value="Nucleos_tra2_C"/>
    <property type="match status" value="1"/>
</dbReference>
<keyword evidence="12" id="KW-1185">Reference proteome</keyword>
<feature type="transmembrane region" description="Helical" evidence="8">
    <location>
        <begin position="489"/>
        <end position="509"/>
    </location>
</feature>
<gene>
    <name evidence="11" type="ORF">RRG08_037746</name>
</gene>
<evidence type="ECO:0000256" key="1">
    <source>
        <dbReference type="ARBA" id="ARBA00004651"/>
    </source>
</evidence>
<dbReference type="Pfam" id="PF01773">
    <property type="entry name" value="Nucleos_tra2_N"/>
    <property type="match status" value="1"/>
</dbReference>
<keyword evidence="4 8" id="KW-0812">Transmembrane</keyword>
<keyword evidence="5 8" id="KW-1133">Transmembrane helix</keyword>
<feature type="transmembrane region" description="Helical" evidence="8">
    <location>
        <begin position="359"/>
        <end position="380"/>
    </location>
</feature>
<dbReference type="AlphaFoldDB" id="A0AAE1DU47"/>
<dbReference type="InterPro" id="IPR002668">
    <property type="entry name" value="CNT_N_dom"/>
</dbReference>
<dbReference type="InterPro" id="IPR008276">
    <property type="entry name" value="C_nuclsd_transpt"/>
</dbReference>
<evidence type="ECO:0000313" key="11">
    <source>
        <dbReference type="EMBL" id="KAK3782747.1"/>
    </source>
</evidence>
<organism evidence="11 12">
    <name type="scientific">Elysia crispata</name>
    <name type="common">lettuce slug</name>
    <dbReference type="NCBI Taxonomy" id="231223"/>
    <lineage>
        <taxon>Eukaryota</taxon>
        <taxon>Metazoa</taxon>
        <taxon>Spiralia</taxon>
        <taxon>Lophotrochozoa</taxon>
        <taxon>Mollusca</taxon>
        <taxon>Gastropoda</taxon>
        <taxon>Heterobranchia</taxon>
        <taxon>Euthyneura</taxon>
        <taxon>Panpulmonata</taxon>
        <taxon>Sacoglossa</taxon>
        <taxon>Placobranchoidea</taxon>
        <taxon>Plakobranchidae</taxon>
        <taxon>Elysia</taxon>
    </lineage>
</organism>
<keyword evidence="3" id="KW-1003">Cell membrane</keyword>
<comment type="similarity">
    <text evidence="2">Belongs to the concentrative nucleoside transporter (CNT) (TC 2.A.41) family.</text>
</comment>
<dbReference type="GO" id="GO:0005886">
    <property type="term" value="C:plasma membrane"/>
    <property type="evidence" value="ECO:0007669"/>
    <property type="project" value="UniProtKB-SubCell"/>
</dbReference>
<feature type="compositionally biased region" description="Acidic residues" evidence="7">
    <location>
        <begin position="84"/>
        <end position="95"/>
    </location>
</feature>
<dbReference type="PANTHER" id="PTHR10590:SF4">
    <property type="entry name" value="SOLUTE CARRIER FAMILY 28 MEMBER 3"/>
    <property type="match status" value="1"/>
</dbReference>
<dbReference type="PANTHER" id="PTHR10590">
    <property type="entry name" value="SODIUM/NUCLEOSIDE COTRANSPORTER"/>
    <property type="match status" value="1"/>
</dbReference>
<evidence type="ECO:0000256" key="2">
    <source>
        <dbReference type="ARBA" id="ARBA00009033"/>
    </source>
</evidence>
<feature type="transmembrane region" description="Helical" evidence="8">
    <location>
        <begin position="553"/>
        <end position="573"/>
    </location>
</feature>
<dbReference type="GO" id="GO:0005415">
    <property type="term" value="F:nucleoside:sodium symporter activity"/>
    <property type="evidence" value="ECO:0007669"/>
    <property type="project" value="TreeGrafter"/>
</dbReference>
<dbReference type="Proteomes" id="UP001283361">
    <property type="component" value="Unassembled WGS sequence"/>
</dbReference>
<proteinExistence type="inferred from homology"/>
<evidence type="ECO:0000256" key="5">
    <source>
        <dbReference type="ARBA" id="ARBA00022989"/>
    </source>
</evidence>
<evidence type="ECO:0000256" key="8">
    <source>
        <dbReference type="SAM" id="Phobius"/>
    </source>
</evidence>
<evidence type="ECO:0000313" key="12">
    <source>
        <dbReference type="Proteomes" id="UP001283361"/>
    </source>
</evidence>
<dbReference type="EMBL" id="JAWDGP010002489">
    <property type="protein sequence ID" value="KAK3782747.1"/>
    <property type="molecule type" value="Genomic_DNA"/>
</dbReference>
<accession>A0AAE1DU47</accession>
<evidence type="ECO:0000256" key="7">
    <source>
        <dbReference type="SAM" id="MobiDB-lite"/>
    </source>
</evidence>
<evidence type="ECO:0000259" key="10">
    <source>
        <dbReference type="Pfam" id="PF07662"/>
    </source>
</evidence>
<protein>
    <submittedName>
        <fullName evidence="11">Uncharacterized protein</fullName>
    </submittedName>
</protein>
<feature type="transmembrane region" description="Helical" evidence="8">
    <location>
        <begin position="269"/>
        <end position="289"/>
    </location>
</feature>
<feature type="transmembrane region" description="Helical" evidence="8">
    <location>
        <begin position="163"/>
        <end position="183"/>
    </location>
</feature>
<comment type="caution">
    <text evidence="11">The sequence shown here is derived from an EMBL/GenBank/DDBJ whole genome shotgun (WGS) entry which is preliminary data.</text>
</comment>
<comment type="subcellular location">
    <subcellularLocation>
        <location evidence="1">Cell membrane</location>
        <topology evidence="1">Multi-pass membrane protein</topology>
    </subcellularLocation>
</comment>
<feature type="transmembrane region" description="Helical" evidence="8">
    <location>
        <begin position="654"/>
        <end position="680"/>
    </location>
</feature>
<feature type="domain" description="Concentrative nucleoside transporter C-terminal" evidence="10">
    <location>
        <begin position="429"/>
        <end position="677"/>
    </location>
</feature>
<evidence type="ECO:0000256" key="3">
    <source>
        <dbReference type="ARBA" id="ARBA00022475"/>
    </source>
</evidence>
<sequence length="681" mass="76909">MSARYNDNVDYPVLVSQNDPRMAGNIDPEMQMEMAHIQDPRLVAVVKGHPGQARNEKNGSRVDGFQQINMEELKKEKNSHAKDEDEDEESDFDQELNDHDNREEAWMEANFLEKGILALQFGAITCYKFLKKITKGYFLKIVFLVAFTAYFIAAMIHEFGDEGSHRLLGCTLLGIFICVFPWLKKFIFWMARKCYGSNRLAVNHSEMWKKAKTVIRWTMYVVMIGVMIYTIVDEGREKPKNMRSLPGIAIFILIALLCSSRPSKVPWHTIFWSVALQFVCAVFVLKWSFGKKAFIWIQDRFADFFTNSKAGSILLFGQQYEQHLMAFGALPLLLFINAAFTVLYYLGVMQYIINIIGKALRFFLGVTNIEATCVSATIFMEGVATVMLMRPFVPKMSKSQLFLLITACMSSLGGGFVAIMSTFGVSLEYLIPAMLISAPATFAISKVMVPDSKEEEEEEDSSATDDLLADERKKYMNIFDAAQTGALNMLPTVVTVAVISYTFFSWVSWINKTLGWFGDRVGVDGLSIELTSSYLLYPVALAMGVDPEDCRRVAMLMGYRLGVYNVIAFLKMIEMKINRFKYMKYMMATNFTGPITKHRDDITLDLWNMTLTNGFISERSEAIVTYCLCGFSSFLSAALLTGILFALAPKRKKWINGVALPAVLAGHLANCMTGCFASLFY</sequence>
<feature type="transmembrane region" description="Helical" evidence="8">
    <location>
        <begin position="137"/>
        <end position="157"/>
    </location>
</feature>
<feature type="domain" description="Concentrative nucleoside transporter N-terminal" evidence="9">
    <location>
        <begin position="247"/>
        <end position="318"/>
    </location>
</feature>
<feature type="transmembrane region" description="Helical" evidence="8">
    <location>
        <begin position="214"/>
        <end position="232"/>
    </location>
</feature>
<dbReference type="InterPro" id="IPR011657">
    <property type="entry name" value="CNT_C_dom"/>
</dbReference>
<evidence type="ECO:0000256" key="4">
    <source>
        <dbReference type="ARBA" id="ARBA00022692"/>
    </source>
</evidence>
<feature type="transmembrane region" description="Helical" evidence="8">
    <location>
        <begin position="324"/>
        <end position="347"/>
    </location>
</feature>
<reference evidence="11" key="1">
    <citation type="journal article" date="2023" name="G3 (Bethesda)">
        <title>A reference genome for the long-term kleptoplast-retaining sea slug Elysia crispata morphotype clarki.</title>
        <authorList>
            <person name="Eastman K.E."/>
            <person name="Pendleton A.L."/>
            <person name="Shaikh M.A."/>
            <person name="Suttiyut T."/>
            <person name="Ogas R."/>
            <person name="Tomko P."/>
            <person name="Gavelis G."/>
            <person name="Widhalm J.R."/>
            <person name="Wisecaver J.H."/>
        </authorList>
    </citation>
    <scope>NUCLEOTIDE SEQUENCE</scope>
    <source>
        <strain evidence="11">ECLA1</strain>
    </source>
</reference>